<reference evidence="1" key="2">
    <citation type="journal article" date="2015" name="Fish Shellfish Immunol.">
        <title>Early steps in the European eel (Anguilla anguilla)-Vibrio vulnificus interaction in the gills: Role of the RtxA13 toxin.</title>
        <authorList>
            <person name="Callol A."/>
            <person name="Pajuelo D."/>
            <person name="Ebbesson L."/>
            <person name="Teles M."/>
            <person name="MacKenzie S."/>
            <person name="Amaro C."/>
        </authorList>
    </citation>
    <scope>NUCLEOTIDE SEQUENCE</scope>
</reference>
<proteinExistence type="predicted"/>
<protein>
    <submittedName>
        <fullName evidence="1">Uncharacterized protein</fullName>
    </submittedName>
</protein>
<accession>A0A0E9VGH4</accession>
<organism evidence="1">
    <name type="scientific">Anguilla anguilla</name>
    <name type="common">European freshwater eel</name>
    <name type="synonym">Muraena anguilla</name>
    <dbReference type="NCBI Taxonomy" id="7936"/>
    <lineage>
        <taxon>Eukaryota</taxon>
        <taxon>Metazoa</taxon>
        <taxon>Chordata</taxon>
        <taxon>Craniata</taxon>
        <taxon>Vertebrata</taxon>
        <taxon>Euteleostomi</taxon>
        <taxon>Actinopterygii</taxon>
        <taxon>Neopterygii</taxon>
        <taxon>Teleostei</taxon>
        <taxon>Anguilliformes</taxon>
        <taxon>Anguillidae</taxon>
        <taxon>Anguilla</taxon>
    </lineage>
</organism>
<reference evidence="1" key="1">
    <citation type="submission" date="2014-11" db="EMBL/GenBank/DDBJ databases">
        <authorList>
            <person name="Amaro Gonzalez C."/>
        </authorList>
    </citation>
    <scope>NUCLEOTIDE SEQUENCE</scope>
</reference>
<evidence type="ECO:0000313" key="1">
    <source>
        <dbReference type="EMBL" id="JAH76535.1"/>
    </source>
</evidence>
<sequence>MQTEQTAFGNYWRVTSDRKERSFFSVSEVEQL</sequence>
<dbReference type="AlphaFoldDB" id="A0A0E9VGH4"/>
<dbReference type="EMBL" id="GBXM01032042">
    <property type="protein sequence ID" value="JAH76535.1"/>
    <property type="molecule type" value="Transcribed_RNA"/>
</dbReference>
<name>A0A0E9VGH4_ANGAN</name>